<keyword evidence="2" id="KW-0677">Repeat</keyword>
<dbReference type="InterPro" id="IPR040324">
    <property type="entry name" value="WDR44/Dgr2"/>
</dbReference>
<feature type="repeat" description="WD" evidence="3">
    <location>
        <begin position="272"/>
        <end position="305"/>
    </location>
</feature>
<feature type="repeat" description="WD" evidence="3">
    <location>
        <begin position="538"/>
        <end position="570"/>
    </location>
</feature>
<dbReference type="OrthoDB" id="408728at2759"/>
<dbReference type="InterPro" id="IPR001680">
    <property type="entry name" value="WD40_rpt"/>
</dbReference>
<evidence type="ECO:0000256" key="1">
    <source>
        <dbReference type="ARBA" id="ARBA00022574"/>
    </source>
</evidence>
<feature type="repeat" description="WD" evidence="3">
    <location>
        <begin position="376"/>
        <end position="416"/>
    </location>
</feature>
<dbReference type="AlphaFoldDB" id="A0A443PF74"/>
<sequence length="726" mass="80520">MMGICGDDDSGEEDRFFDSKEDVSSLSDSDCADGSDCNGRVLDWVSENFRYEVWIGKPDSVRERRDRFFKWLSLGSLDLSDRSRESADLSGGEIAADTGRVTETSGAVLRRSFDLGNGLSSSMSSVSNDTPDQSDDGVSVENFMCRIRNLDDGTEFIMDGLGQDGTLSRLREVGSNRLYTVDEFQRVLGLSPLVQQFMRREATAESNLGAAAKRRKRGWLRRLGAVACVVHREQEEGSLQSDTSGVGGQRVRVRPNKKRSKEFSALYMGQEIQAHVGSILTMKFSPDGRYLASAGEDGVVRVWQVLMCARTDENNIPNVDPSCIYFAVNGSSEVAPLFADKEKMGKFSSMRKTPDSACVILPPKLFRMSDKPLHEFRGHNGEILDLSWSKKQHLLSSSVDKSVRLWRVGHDQCLKVFYHSDFVTCVQFNPDDDNYFINIRDIVTAVCYQPDGKGCIVGSFKGNCRFYNTSGNHLQLEHQICLQGKKKSPTRRITGIQYSPSDPMKVMVTSSDSQVRILDGPEVISKFRGLKNAGSQISASFSSDGRHVISASEDSNVYVWNYGNSEGTLAHQPKSIWSYERFFSRNVSVAIPWSGMKPESSASFTSETLTSDLLSQQSFGSSDNGSHCHTDSCRNTCLFRSPEHFLLGHGFFSDILPRGSATWPEEKLPSNTMTVSSAVCKSQCKLLKTSCQNTITSPHAWGLVTVTAGLDGRIRSFHNYGLPVRV</sequence>
<gene>
    <name evidence="4" type="ORF">CKAN_01843900</name>
</gene>
<evidence type="ECO:0000256" key="3">
    <source>
        <dbReference type="PROSITE-ProRule" id="PRU00221"/>
    </source>
</evidence>
<dbReference type="EMBL" id="QPKB01000007">
    <property type="protein sequence ID" value="RWR89384.1"/>
    <property type="molecule type" value="Genomic_DNA"/>
</dbReference>
<dbReference type="STRING" id="337451.A0A443PF74"/>
<accession>A0A443PF74</accession>
<dbReference type="SMART" id="SM00320">
    <property type="entry name" value="WD40"/>
    <property type="match status" value="5"/>
</dbReference>
<comment type="caution">
    <text evidence="4">The sequence shown here is derived from an EMBL/GenBank/DDBJ whole genome shotgun (WGS) entry which is preliminary data.</text>
</comment>
<evidence type="ECO:0000256" key="2">
    <source>
        <dbReference type="ARBA" id="ARBA00022737"/>
    </source>
</evidence>
<dbReference type="Gene3D" id="2.130.10.10">
    <property type="entry name" value="YVTN repeat-like/Quinoprotein amine dehydrogenase"/>
    <property type="match status" value="3"/>
</dbReference>
<proteinExistence type="predicted"/>
<dbReference type="PANTHER" id="PTHR14221">
    <property type="entry name" value="WD REPEAT DOMAIN 44"/>
    <property type="match status" value="1"/>
</dbReference>
<dbReference type="PRINTS" id="PR00320">
    <property type="entry name" value="GPROTEINBRPT"/>
</dbReference>
<dbReference type="PROSITE" id="PS50294">
    <property type="entry name" value="WD_REPEATS_REGION"/>
    <property type="match status" value="2"/>
</dbReference>
<organism evidence="4 5">
    <name type="scientific">Cinnamomum micranthum f. kanehirae</name>
    <dbReference type="NCBI Taxonomy" id="337451"/>
    <lineage>
        <taxon>Eukaryota</taxon>
        <taxon>Viridiplantae</taxon>
        <taxon>Streptophyta</taxon>
        <taxon>Embryophyta</taxon>
        <taxon>Tracheophyta</taxon>
        <taxon>Spermatophyta</taxon>
        <taxon>Magnoliopsida</taxon>
        <taxon>Magnoliidae</taxon>
        <taxon>Laurales</taxon>
        <taxon>Lauraceae</taxon>
        <taxon>Cinnamomum</taxon>
    </lineage>
</organism>
<dbReference type="Proteomes" id="UP000283530">
    <property type="component" value="Unassembled WGS sequence"/>
</dbReference>
<dbReference type="InterPro" id="IPR015943">
    <property type="entry name" value="WD40/YVTN_repeat-like_dom_sf"/>
</dbReference>
<evidence type="ECO:0000313" key="4">
    <source>
        <dbReference type="EMBL" id="RWR89384.1"/>
    </source>
</evidence>
<name>A0A443PF74_9MAGN</name>
<dbReference type="InterPro" id="IPR036322">
    <property type="entry name" value="WD40_repeat_dom_sf"/>
</dbReference>
<protein>
    <submittedName>
        <fullName evidence="4">WD repeat-containing protein 44</fullName>
    </submittedName>
</protein>
<dbReference type="SUPFAM" id="SSF50978">
    <property type="entry name" value="WD40 repeat-like"/>
    <property type="match status" value="1"/>
</dbReference>
<keyword evidence="1 3" id="KW-0853">WD repeat</keyword>
<dbReference type="InterPro" id="IPR020472">
    <property type="entry name" value="WD40_PAC1"/>
</dbReference>
<evidence type="ECO:0000313" key="5">
    <source>
        <dbReference type="Proteomes" id="UP000283530"/>
    </source>
</evidence>
<keyword evidence="5" id="KW-1185">Reference proteome</keyword>
<dbReference type="PROSITE" id="PS50082">
    <property type="entry name" value="WD_REPEATS_2"/>
    <property type="match status" value="3"/>
</dbReference>
<dbReference type="PANTHER" id="PTHR14221:SF0">
    <property type="entry name" value="WD REPEAT-CONTAINING PROTEIN 44"/>
    <property type="match status" value="1"/>
</dbReference>
<dbReference type="Pfam" id="PF00400">
    <property type="entry name" value="WD40"/>
    <property type="match status" value="3"/>
</dbReference>
<reference evidence="4 5" key="1">
    <citation type="journal article" date="2019" name="Nat. Plants">
        <title>Stout camphor tree genome fills gaps in understanding of flowering plant genome evolution.</title>
        <authorList>
            <person name="Chaw S.M."/>
            <person name="Liu Y.C."/>
            <person name="Wu Y.W."/>
            <person name="Wang H.Y."/>
            <person name="Lin C.I."/>
            <person name="Wu C.S."/>
            <person name="Ke H.M."/>
            <person name="Chang L.Y."/>
            <person name="Hsu C.Y."/>
            <person name="Yang H.T."/>
            <person name="Sudianto E."/>
            <person name="Hsu M.H."/>
            <person name="Wu K.P."/>
            <person name="Wang L.N."/>
            <person name="Leebens-Mack J.H."/>
            <person name="Tsai I.J."/>
        </authorList>
    </citation>
    <scope>NUCLEOTIDE SEQUENCE [LARGE SCALE GENOMIC DNA]</scope>
    <source>
        <strain evidence="5">cv. Chaw 1501</strain>
        <tissue evidence="4">Young leaves</tissue>
    </source>
</reference>